<dbReference type="InterPro" id="IPR050428">
    <property type="entry name" value="TCS_sensor_his_kinase"/>
</dbReference>
<keyword evidence="11" id="KW-1185">Reference proteome</keyword>
<feature type="compositionally biased region" description="Polar residues" evidence="6">
    <location>
        <begin position="980"/>
        <end position="996"/>
    </location>
</feature>
<evidence type="ECO:0000256" key="2">
    <source>
        <dbReference type="ARBA" id="ARBA00012438"/>
    </source>
</evidence>
<feature type="compositionally biased region" description="Basic and acidic residues" evidence="6">
    <location>
        <begin position="754"/>
        <end position="766"/>
    </location>
</feature>
<dbReference type="PANTHER" id="PTHR45436">
    <property type="entry name" value="SENSOR HISTIDINE KINASE YKOH"/>
    <property type="match status" value="1"/>
</dbReference>
<dbReference type="GO" id="GO:0004673">
    <property type="term" value="F:protein histidine kinase activity"/>
    <property type="evidence" value="ECO:0007669"/>
    <property type="project" value="UniProtKB-EC"/>
</dbReference>
<accession>A0A8J4AJI0</accession>
<dbReference type="Pfam" id="PF08376">
    <property type="entry name" value="NIT"/>
    <property type="match status" value="1"/>
</dbReference>
<feature type="domain" description="Nitrate/nitrite sensing protein" evidence="9">
    <location>
        <begin position="81"/>
        <end position="316"/>
    </location>
</feature>
<organism evidence="10 11">
    <name type="scientific">Actinocatenispora comari</name>
    <dbReference type="NCBI Taxonomy" id="2807577"/>
    <lineage>
        <taxon>Bacteria</taxon>
        <taxon>Bacillati</taxon>
        <taxon>Actinomycetota</taxon>
        <taxon>Actinomycetes</taxon>
        <taxon>Micromonosporales</taxon>
        <taxon>Micromonosporaceae</taxon>
        <taxon>Actinocatenispora</taxon>
    </lineage>
</organism>
<reference evidence="11" key="1">
    <citation type="journal article" date="2021" name="Int. J. Syst. Evol. Microbiol.">
        <title>Actinocatenispora comari sp. nov., an endophytic actinomycete isolated from aerial parts of Comarum salesowianum.</title>
        <authorList>
            <person name="Oyunbileg N."/>
            <person name="Iizaka Y."/>
            <person name="Hamada M."/>
            <person name="Davaapurev B.O."/>
            <person name="Fukumoto A."/>
            <person name="Tsetseg B."/>
            <person name="Kato F."/>
            <person name="Tamura T."/>
            <person name="Batkhuu J."/>
            <person name="Anzai Y."/>
        </authorList>
    </citation>
    <scope>NUCLEOTIDE SEQUENCE [LARGE SCALE GENOMIC DNA]</scope>
    <source>
        <strain evidence="11">NUM-2625</strain>
    </source>
</reference>
<evidence type="ECO:0000313" key="11">
    <source>
        <dbReference type="Proteomes" id="UP000614996"/>
    </source>
</evidence>
<dbReference type="PRINTS" id="PR01217">
    <property type="entry name" value="PRICHEXTENSN"/>
</dbReference>
<keyword evidence="7" id="KW-0812">Transmembrane</keyword>
<keyword evidence="4" id="KW-0808">Transferase</keyword>
<evidence type="ECO:0000256" key="3">
    <source>
        <dbReference type="ARBA" id="ARBA00022553"/>
    </source>
</evidence>
<evidence type="ECO:0000259" key="8">
    <source>
        <dbReference type="Pfam" id="PF02518"/>
    </source>
</evidence>
<dbReference type="AlphaFoldDB" id="A0A8J4AJI0"/>
<evidence type="ECO:0000256" key="7">
    <source>
        <dbReference type="SAM" id="Phobius"/>
    </source>
</evidence>
<feature type="domain" description="Histidine kinase/HSP90-like ATPase" evidence="8">
    <location>
        <begin position="552"/>
        <end position="651"/>
    </location>
</feature>
<keyword evidence="3" id="KW-0597">Phosphoprotein</keyword>
<dbReference type="Gene3D" id="3.30.565.10">
    <property type="entry name" value="Histidine kinase-like ATPase, C-terminal domain"/>
    <property type="match status" value="1"/>
</dbReference>
<dbReference type="EMBL" id="BOPO01000128">
    <property type="protein sequence ID" value="GIL30882.1"/>
    <property type="molecule type" value="Genomic_DNA"/>
</dbReference>
<feature type="compositionally biased region" description="Pro residues" evidence="6">
    <location>
        <begin position="680"/>
        <end position="689"/>
    </location>
</feature>
<keyword evidence="7" id="KW-0472">Membrane</keyword>
<name>A0A8J4AJI0_9ACTN</name>
<dbReference type="SUPFAM" id="SSF55874">
    <property type="entry name" value="ATPase domain of HSP90 chaperone/DNA topoisomerase II/histidine kinase"/>
    <property type="match status" value="1"/>
</dbReference>
<proteinExistence type="predicted"/>
<dbReference type="InterPro" id="IPR003594">
    <property type="entry name" value="HATPase_dom"/>
</dbReference>
<feature type="region of interest" description="Disordered" evidence="6">
    <location>
        <begin position="666"/>
        <end position="996"/>
    </location>
</feature>
<evidence type="ECO:0000256" key="5">
    <source>
        <dbReference type="ARBA" id="ARBA00022777"/>
    </source>
</evidence>
<dbReference type="InterPro" id="IPR013587">
    <property type="entry name" value="Nitrate/nitrite_sensing"/>
</dbReference>
<comment type="catalytic activity">
    <reaction evidence="1">
        <text>ATP + protein L-histidine = ADP + protein N-phospho-L-histidine.</text>
        <dbReference type="EC" id="2.7.13.3"/>
    </reaction>
</comment>
<protein>
    <recommendedName>
        <fullName evidence="2">histidine kinase</fullName>
        <ecNumber evidence="2">2.7.13.3</ecNumber>
    </recommendedName>
</protein>
<feature type="compositionally biased region" description="Pro residues" evidence="6">
    <location>
        <begin position="887"/>
        <end position="897"/>
    </location>
</feature>
<dbReference type="InterPro" id="IPR036890">
    <property type="entry name" value="HATPase_C_sf"/>
</dbReference>
<dbReference type="GO" id="GO:0000160">
    <property type="term" value="P:phosphorelay signal transduction system"/>
    <property type="evidence" value="ECO:0007669"/>
    <property type="project" value="TreeGrafter"/>
</dbReference>
<evidence type="ECO:0000256" key="6">
    <source>
        <dbReference type="SAM" id="MobiDB-lite"/>
    </source>
</evidence>
<evidence type="ECO:0000256" key="1">
    <source>
        <dbReference type="ARBA" id="ARBA00000085"/>
    </source>
</evidence>
<dbReference type="PANTHER" id="PTHR45436:SF5">
    <property type="entry name" value="SENSOR HISTIDINE KINASE TRCS"/>
    <property type="match status" value="1"/>
</dbReference>
<feature type="transmembrane region" description="Helical" evidence="7">
    <location>
        <begin position="329"/>
        <end position="350"/>
    </location>
</feature>
<comment type="caution">
    <text evidence="10">The sequence shown here is derived from an EMBL/GenBank/DDBJ whole genome shotgun (WGS) entry which is preliminary data.</text>
</comment>
<dbReference type="EC" id="2.7.13.3" evidence="2"/>
<keyword evidence="7" id="KW-1133">Transmembrane helix</keyword>
<dbReference type="Pfam" id="PF02518">
    <property type="entry name" value="HATPase_c"/>
    <property type="match status" value="1"/>
</dbReference>
<sequence>MLWSIVKKQSQDTGTTPRIKDSKQPVSIKSRFTRVGLIPSIALVLTWAIVAGYFVFTGVYTRQVAKSVQQVSIPALAGLSSLQKERSLSMAQLAEPGSTQPLRSQRQQTDTNVEQMQKTAAEVMGLAPASIKSKLSALNSDLDKLPEIRRRIDDRTATANETFAAYNTMLDAANALFNAQARIVTETDTIQGAIAATELFHVADLQSRAASIVTGAFAAHRLTADDLQQFHTLVGAYHDELQNATPLRPAVRRQFDELVHGSDWAQVTAAEQQLVRHGTWSGAVPGGLGIDARQWQQSSTKISDALLSMTTTQATEVSAEYLTVGNNQLLLAVVGSLLALLVVIAVWLAIRRSRRLVDGAVKAGLDAIAAESKTIASTLPEALNRIGRGEQVDLTSLVPADDGESAGGHAVGAVELGAIQEAVRQTSRTAIEAATGEAVARKNSRQNLVLAARRSQRWLATLAVGLRDLENAEQDDPDKLEKVYALQHKITTLRGDNDNLIILGGGDLGRSRRTSEWIDDVLGAAKAQCEQFQRVRIEAGPKVKVSASAVLPISHLLAQLLNNAVSFSHPPTQVLMTSSPVASGLVVEIEDRGIGMSTEERERANALIREAPELVSSENVQKLGFLVVAAVAQRFNIRVELKDSAYGGIKAIVLIRNELLDRAGSEHTGELGAGHRRPPEPLSPRPEPAPTAWGDPAARPEPTWGAPPTRPEPSWGGSPTRSEPAPWGETGPRTEPSWPEPVARPAAPSPRPEPMPHREPGTRREPPSPLAPAVRAEPVSPGDPAGLSDLPLRHEPVARPERTELSDNTIQFPAIDPLAADGPDRTSGPTPTPRRPQPAAEPERPDMGGPGMDDAEVSLPRRVSTGPGRAGAEHGAHRASGAEESAPPRPRPYPTAPPRERYDEPEVPVLGEPAPAPAPSGQSTTAGLPVRVRQASLAPGLRRARAESHEPAQAVPTHTADQARLRFAAFQQGMRAGREANQNSADTVSENRNSDG</sequence>
<dbReference type="Proteomes" id="UP000614996">
    <property type="component" value="Unassembled WGS sequence"/>
</dbReference>
<evidence type="ECO:0000313" key="10">
    <source>
        <dbReference type="EMBL" id="GIL30882.1"/>
    </source>
</evidence>
<dbReference type="GO" id="GO:0005886">
    <property type="term" value="C:plasma membrane"/>
    <property type="evidence" value="ECO:0007669"/>
    <property type="project" value="TreeGrafter"/>
</dbReference>
<evidence type="ECO:0000256" key="4">
    <source>
        <dbReference type="ARBA" id="ARBA00022679"/>
    </source>
</evidence>
<gene>
    <name evidence="10" type="ORF">NUM_61360</name>
</gene>
<feature type="compositionally biased region" description="Basic and acidic residues" evidence="6">
    <location>
        <begin position="791"/>
        <end position="805"/>
    </location>
</feature>
<feature type="transmembrane region" description="Helical" evidence="7">
    <location>
        <begin position="35"/>
        <end position="56"/>
    </location>
</feature>
<keyword evidence="5 10" id="KW-0418">Kinase</keyword>
<evidence type="ECO:0000259" key="9">
    <source>
        <dbReference type="Pfam" id="PF08376"/>
    </source>
</evidence>